<evidence type="ECO:0000256" key="1">
    <source>
        <dbReference type="ARBA" id="ARBA00004141"/>
    </source>
</evidence>
<keyword evidence="4 5" id="KW-0472">Membrane</keyword>
<evidence type="ECO:0000256" key="3">
    <source>
        <dbReference type="ARBA" id="ARBA00022989"/>
    </source>
</evidence>
<comment type="subcellular location">
    <subcellularLocation>
        <location evidence="1">Membrane</location>
        <topology evidence="1">Multi-pass membrane protein</topology>
    </subcellularLocation>
</comment>
<feature type="transmembrane region" description="Helical" evidence="5">
    <location>
        <begin position="12"/>
        <end position="33"/>
    </location>
</feature>
<dbReference type="AlphaFoldDB" id="A0A0J6T688"/>
<dbReference type="SUPFAM" id="SSF144083">
    <property type="entry name" value="Magnesium transport protein CorA, transmembrane region"/>
    <property type="match status" value="1"/>
</dbReference>
<evidence type="ECO:0000256" key="2">
    <source>
        <dbReference type="ARBA" id="ARBA00022692"/>
    </source>
</evidence>
<evidence type="ECO:0000256" key="5">
    <source>
        <dbReference type="SAM" id="Phobius"/>
    </source>
</evidence>
<comment type="caution">
    <text evidence="6">The sequence shown here is derived from an EMBL/GenBank/DDBJ whole genome shotgun (WGS) entry which is preliminary data.</text>
</comment>
<evidence type="ECO:0000256" key="4">
    <source>
        <dbReference type="ARBA" id="ARBA00023136"/>
    </source>
</evidence>
<proteinExistence type="predicted"/>
<dbReference type="Gene3D" id="1.20.58.340">
    <property type="entry name" value="Magnesium transport protein CorA, transmembrane region"/>
    <property type="match status" value="1"/>
</dbReference>
<dbReference type="InterPro" id="IPR045863">
    <property type="entry name" value="CorA_TM1_TM2"/>
</dbReference>
<dbReference type="EMBL" id="LABX01000006">
    <property type="protein sequence ID" value="KMO41489.1"/>
    <property type="molecule type" value="Genomic_DNA"/>
</dbReference>
<dbReference type="Proteomes" id="UP000035929">
    <property type="component" value="Unassembled WGS sequence"/>
</dbReference>
<dbReference type="Pfam" id="PF01544">
    <property type="entry name" value="CorA"/>
    <property type="match status" value="1"/>
</dbReference>
<organism evidence="6 7">
    <name type="scientific">Methylobacterium aquaticum</name>
    <dbReference type="NCBI Taxonomy" id="270351"/>
    <lineage>
        <taxon>Bacteria</taxon>
        <taxon>Pseudomonadati</taxon>
        <taxon>Pseudomonadota</taxon>
        <taxon>Alphaproteobacteria</taxon>
        <taxon>Hyphomicrobiales</taxon>
        <taxon>Methylobacteriaceae</taxon>
        <taxon>Methylobacterium</taxon>
    </lineage>
</organism>
<dbReference type="GO" id="GO:0046873">
    <property type="term" value="F:metal ion transmembrane transporter activity"/>
    <property type="evidence" value="ECO:0007669"/>
    <property type="project" value="InterPro"/>
</dbReference>
<evidence type="ECO:0000313" key="6">
    <source>
        <dbReference type="EMBL" id="KMO41489.1"/>
    </source>
</evidence>
<keyword evidence="2 5" id="KW-0812">Transmembrane</keyword>
<keyword evidence="3 5" id="KW-1133">Transmembrane helix</keyword>
<accession>A0A0J6T688</accession>
<gene>
    <name evidence="6" type="ORF">VP06_00805</name>
</gene>
<protein>
    <submittedName>
        <fullName evidence="6">Uncharacterized protein</fullName>
    </submittedName>
</protein>
<reference evidence="6 7" key="1">
    <citation type="submission" date="2015-03" db="EMBL/GenBank/DDBJ databases">
        <title>Genome sequencing of Methylobacterium aquaticum DSM16371 type strain.</title>
        <authorList>
            <person name="Chaudhry V."/>
            <person name="Patil P.B."/>
        </authorList>
    </citation>
    <scope>NUCLEOTIDE SEQUENCE [LARGE SCALE GENOMIC DNA]</scope>
    <source>
        <strain evidence="6 7">DSM 16371</strain>
    </source>
</reference>
<sequence length="84" mass="9348">MAEESNQQLYVLSVLSALLLPPTFITGLFGMNVKGLSFAEDPRGILFVLGLEPPVGSGDLRYHPRPRHPTSTRLELRRTAWAMI</sequence>
<evidence type="ECO:0000313" key="7">
    <source>
        <dbReference type="Proteomes" id="UP000035929"/>
    </source>
</evidence>
<name>A0A0J6T688_9HYPH</name>
<dbReference type="PATRIC" id="fig|270351.6.peg.6457"/>
<dbReference type="GO" id="GO:0016020">
    <property type="term" value="C:membrane"/>
    <property type="evidence" value="ECO:0007669"/>
    <property type="project" value="UniProtKB-SubCell"/>
</dbReference>
<dbReference type="InterPro" id="IPR002523">
    <property type="entry name" value="MgTranspt_CorA/ZnTranspt_ZntB"/>
</dbReference>